<keyword evidence="8" id="KW-1208">Phospholipid metabolism</keyword>
<dbReference type="InterPro" id="IPR045540">
    <property type="entry name" value="YegS/DAGK_C"/>
</dbReference>
<keyword evidence="12" id="KW-1185">Reference proteome</keyword>
<comment type="similarity">
    <text evidence="2">Belongs to the diacylglycerol/lipid kinase family.</text>
</comment>
<dbReference type="OrthoDB" id="9786026at2"/>
<protein>
    <submittedName>
        <fullName evidence="11">Transcriptional regulator</fullName>
    </submittedName>
</protein>
<feature type="domain" description="YegS/DAGK C-terminal" evidence="10">
    <location>
        <begin position="138"/>
        <end position="277"/>
    </location>
</feature>
<dbReference type="GO" id="GO:0016301">
    <property type="term" value="F:kinase activity"/>
    <property type="evidence" value="ECO:0007669"/>
    <property type="project" value="UniProtKB-KW"/>
</dbReference>
<evidence type="ECO:0000259" key="9">
    <source>
        <dbReference type="Pfam" id="PF00781"/>
    </source>
</evidence>
<comment type="caution">
    <text evidence="11">The sequence shown here is derived from an EMBL/GenBank/DDBJ whole genome shotgun (WGS) entry which is preliminary data.</text>
</comment>
<evidence type="ECO:0000256" key="5">
    <source>
        <dbReference type="ARBA" id="ARBA00022777"/>
    </source>
</evidence>
<reference evidence="11 12" key="1">
    <citation type="submission" date="2019-06" db="EMBL/GenBank/DDBJ databases">
        <title>Mycoplasma falconis type strain whole genome sequence.</title>
        <authorList>
            <person name="Spergser J."/>
        </authorList>
    </citation>
    <scope>NUCLEOTIDE SEQUENCE [LARGE SCALE GENOMIC DNA]</scope>
    <source>
        <strain evidence="11 12">ATCC 51372</strain>
    </source>
</reference>
<organism evidence="11 12">
    <name type="scientific">[Mycoplasma] falconis</name>
    <dbReference type="NCBI Taxonomy" id="92403"/>
    <lineage>
        <taxon>Bacteria</taxon>
        <taxon>Bacillati</taxon>
        <taxon>Mycoplasmatota</taxon>
        <taxon>Mycoplasmoidales</taxon>
        <taxon>Metamycoplasmataceae</taxon>
        <taxon>Metamycoplasma</taxon>
    </lineage>
</organism>
<evidence type="ECO:0000259" key="10">
    <source>
        <dbReference type="Pfam" id="PF19279"/>
    </source>
</evidence>
<evidence type="ECO:0000256" key="2">
    <source>
        <dbReference type="ARBA" id="ARBA00005983"/>
    </source>
</evidence>
<gene>
    <name evidence="11" type="ORF">FJO69_02600</name>
</gene>
<proteinExistence type="inferred from homology"/>
<dbReference type="Pfam" id="PF00781">
    <property type="entry name" value="DAGK_cat"/>
    <property type="match status" value="1"/>
</dbReference>
<evidence type="ECO:0000313" key="11">
    <source>
        <dbReference type="EMBL" id="TPE56978.1"/>
    </source>
</evidence>
<sequence>MFYIFFNSFSKSGSNLKKRNKIINQAIKAFKIESYELKDITKIKNVKSILTSFTEKDIVILIGGDGTLTYITNAIKNEKILPKIYAYRAGTGNDFLRDLNSYKEVKIINKKFYLINDFIQNLPQVYFENKSRTFLNGVGFGVDAYIAEAVNKEKKETGHSSFFKTGIKAFKKYQPFKELIINIDGKEHKFHKVWLASIMNGKYYGKGMKIAPHANRQKKELEVLVIHNLSKFRLACLFPTVLTGRHIIYKKCVTELFGKNIEIKHPNLEFLQIDGEIFKAYNQIKIKA</sequence>
<evidence type="ECO:0000256" key="8">
    <source>
        <dbReference type="ARBA" id="ARBA00023264"/>
    </source>
</evidence>
<keyword evidence="7" id="KW-0594">Phospholipid biosynthesis</keyword>
<dbReference type="InterPro" id="IPR001206">
    <property type="entry name" value="Diacylglycerol_kinase_cat_dom"/>
</dbReference>
<feature type="domain" description="DAGKc" evidence="9">
    <location>
        <begin position="3"/>
        <end position="103"/>
    </location>
</feature>
<dbReference type="InterPro" id="IPR016064">
    <property type="entry name" value="NAD/diacylglycerol_kinase_sf"/>
</dbReference>
<dbReference type="GO" id="GO:0005524">
    <property type="term" value="F:ATP binding"/>
    <property type="evidence" value="ECO:0007669"/>
    <property type="project" value="UniProtKB-KW"/>
</dbReference>
<dbReference type="PANTHER" id="PTHR12358:SF54">
    <property type="entry name" value="SPHINGOSINE KINASE RELATED PROTEIN"/>
    <property type="match status" value="1"/>
</dbReference>
<keyword evidence="6" id="KW-0067">ATP-binding</keyword>
<evidence type="ECO:0000256" key="3">
    <source>
        <dbReference type="ARBA" id="ARBA00022679"/>
    </source>
</evidence>
<dbReference type="InterPro" id="IPR050187">
    <property type="entry name" value="Lipid_Phosphate_FormReg"/>
</dbReference>
<comment type="cofactor">
    <cofactor evidence="1">
        <name>Mg(2+)</name>
        <dbReference type="ChEBI" id="CHEBI:18420"/>
    </cofactor>
</comment>
<dbReference type="EMBL" id="VFSS01000010">
    <property type="protein sequence ID" value="TPE56978.1"/>
    <property type="molecule type" value="Genomic_DNA"/>
</dbReference>
<keyword evidence="7" id="KW-0443">Lipid metabolism</keyword>
<dbReference type="SUPFAM" id="SSF111331">
    <property type="entry name" value="NAD kinase/diacylglycerol kinase-like"/>
    <property type="match status" value="1"/>
</dbReference>
<keyword evidence="4" id="KW-0547">Nucleotide-binding</keyword>
<name>A0A501X8T6_9BACT</name>
<evidence type="ECO:0000256" key="7">
    <source>
        <dbReference type="ARBA" id="ARBA00023209"/>
    </source>
</evidence>
<dbReference type="InterPro" id="IPR017438">
    <property type="entry name" value="ATP-NAD_kinase_N"/>
</dbReference>
<evidence type="ECO:0000256" key="6">
    <source>
        <dbReference type="ARBA" id="ARBA00022840"/>
    </source>
</evidence>
<keyword evidence="5" id="KW-0418">Kinase</keyword>
<dbReference type="Proteomes" id="UP000319776">
    <property type="component" value="Unassembled WGS sequence"/>
</dbReference>
<dbReference type="RefSeq" id="WP_140781512.1">
    <property type="nucleotide sequence ID" value="NZ_VFSS01000010.1"/>
</dbReference>
<evidence type="ECO:0000313" key="12">
    <source>
        <dbReference type="Proteomes" id="UP000319776"/>
    </source>
</evidence>
<keyword evidence="7" id="KW-0444">Lipid biosynthesis</keyword>
<dbReference type="AlphaFoldDB" id="A0A501X8T6"/>
<dbReference type="PANTHER" id="PTHR12358">
    <property type="entry name" value="SPHINGOSINE KINASE"/>
    <property type="match status" value="1"/>
</dbReference>
<keyword evidence="3" id="KW-0808">Transferase</keyword>
<evidence type="ECO:0000256" key="1">
    <source>
        <dbReference type="ARBA" id="ARBA00001946"/>
    </source>
</evidence>
<dbReference type="Gene3D" id="3.40.50.10330">
    <property type="entry name" value="Probable inorganic polyphosphate/atp-NAD kinase, domain 1"/>
    <property type="match status" value="1"/>
</dbReference>
<dbReference type="Pfam" id="PF19279">
    <property type="entry name" value="YegS_C"/>
    <property type="match status" value="1"/>
</dbReference>
<evidence type="ECO:0000256" key="4">
    <source>
        <dbReference type="ARBA" id="ARBA00022741"/>
    </source>
</evidence>
<accession>A0A501X8T6</accession>
<dbReference type="Gene3D" id="2.60.200.40">
    <property type="match status" value="1"/>
</dbReference>
<dbReference type="GO" id="GO:0008654">
    <property type="term" value="P:phospholipid biosynthetic process"/>
    <property type="evidence" value="ECO:0007669"/>
    <property type="project" value="UniProtKB-KW"/>
</dbReference>